<evidence type="ECO:0000313" key="19">
    <source>
        <dbReference type="EMBL" id="NML72030.1"/>
    </source>
</evidence>
<dbReference type="RefSeq" id="WP_169236490.1">
    <property type="nucleotide sequence ID" value="NZ_JABBGI010000034.1"/>
</dbReference>
<keyword evidence="20" id="KW-1185">Reference proteome</keyword>
<comment type="caution">
    <text evidence="19">The sequence shown here is derived from an EMBL/GenBank/DDBJ whole genome shotgun (WGS) entry which is preliminary data.</text>
</comment>
<dbReference type="CDD" id="cd00608">
    <property type="entry name" value="GalT"/>
    <property type="match status" value="1"/>
</dbReference>
<evidence type="ECO:0000256" key="12">
    <source>
        <dbReference type="NCBIfam" id="TIGR00209"/>
    </source>
</evidence>
<dbReference type="PROSITE" id="PS00117">
    <property type="entry name" value="GAL_P_UDP_TRANSF_I"/>
    <property type="match status" value="1"/>
</dbReference>
<evidence type="ECO:0000256" key="15">
    <source>
        <dbReference type="PIRSR" id="PIRSR000808-3"/>
    </source>
</evidence>
<dbReference type="InterPro" id="IPR019779">
    <property type="entry name" value="GalP_UDPtransf1_His-AS"/>
</dbReference>
<feature type="active site" description="Tele-UMP-histidine intermediate" evidence="13">
    <location>
        <position position="180"/>
    </location>
</feature>
<keyword evidence="6 16" id="KW-0808">Transferase</keyword>
<evidence type="ECO:0000256" key="16">
    <source>
        <dbReference type="RuleBase" id="RU000506"/>
    </source>
</evidence>
<comment type="cofactor">
    <cofactor evidence="15">
        <name>Zn(2+)</name>
        <dbReference type="ChEBI" id="CHEBI:29105"/>
    </cofactor>
    <text evidence="15">Binds 1 zinc ion per subunit.</text>
</comment>
<dbReference type="Pfam" id="PF02744">
    <property type="entry name" value="GalP_UDP_tr_C"/>
    <property type="match status" value="1"/>
</dbReference>
<dbReference type="Proteomes" id="UP000544054">
    <property type="component" value="Unassembled WGS sequence"/>
</dbReference>
<dbReference type="GO" id="GO:0005737">
    <property type="term" value="C:cytoplasm"/>
    <property type="evidence" value="ECO:0007669"/>
    <property type="project" value="TreeGrafter"/>
</dbReference>
<dbReference type="GO" id="GO:0033499">
    <property type="term" value="P:galactose catabolic process via UDP-galactose, Leloir pathway"/>
    <property type="evidence" value="ECO:0007669"/>
    <property type="project" value="TreeGrafter"/>
</dbReference>
<proteinExistence type="inferred from homology"/>
<evidence type="ECO:0000256" key="11">
    <source>
        <dbReference type="ARBA" id="ARBA00023277"/>
    </source>
</evidence>
<feature type="binding site" evidence="14">
    <location>
        <begin position="330"/>
        <end position="331"/>
    </location>
    <ligand>
        <name>UDP-alpha-D-glucose</name>
        <dbReference type="ChEBI" id="CHEBI:58885"/>
        <note>ligand shared between dimeric partners</note>
    </ligand>
</feature>
<evidence type="ECO:0000256" key="7">
    <source>
        <dbReference type="ARBA" id="ARBA00022695"/>
    </source>
</evidence>
<evidence type="ECO:0000256" key="9">
    <source>
        <dbReference type="ARBA" id="ARBA00022833"/>
    </source>
</evidence>
<organism evidence="19 20">
    <name type="scientific">Chryseobacterium antibioticum</name>
    <dbReference type="NCBI Taxonomy" id="2728847"/>
    <lineage>
        <taxon>Bacteria</taxon>
        <taxon>Pseudomonadati</taxon>
        <taxon>Bacteroidota</taxon>
        <taxon>Flavobacteriia</taxon>
        <taxon>Flavobacteriales</taxon>
        <taxon>Weeksellaceae</taxon>
        <taxon>Chryseobacterium group</taxon>
        <taxon>Chryseobacterium</taxon>
    </lineage>
</organism>
<feature type="binding site" description="in other chain" evidence="14">
    <location>
        <begin position="86"/>
        <end position="87"/>
    </location>
    <ligand>
        <name>UDP-alpha-D-glucose</name>
        <dbReference type="ChEBI" id="CHEBI:58885"/>
        <note>ligand shared between dimeric partners</note>
    </ligand>
</feature>
<feature type="binding site" evidence="15">
    <location>
        <position position="127"/>
    </location>
    <ligand>
        <name>Zn(2+)</name>
        <dbReference type="ChEBI" id="CHEBI:29105"/>
    </ligand>
</feature>
<feature type="binding site" evidence="14">
    <location>
        <begin position="37"/>
        <end position="40"/>
    </location>
    <ligand>
        <name>UDP-alpha-D-glucose</name>
        <dbReference type="ChEBI" id="CHEBI:58885"/>
        <note>ligand shared between dimeric partners</note>
    </ligand>
</feature>
<dbReference type="PANTHER" id="PTHR11943:SF1">
    <property type="entry name" value="GALACTOSE-1-PHOSPHATE URIDYLYLTRANSFERASE"/>
    <property type="match status" value="1"/>
</dbReference>
<dbReference type="InterPro" id="IPR001937">
    <property type="entry name" value="GalP_UDPtransf1"/>
</dbReference>
<evidence type="ECO:0000256" key="5">
    <source>
        <dbReference type="ARBA" id="ARBA00016340"/>
    </source>
</evidence>
<dbReference type="InterPro" id="IPR036265">
    <property type="entry name" value="HIT-like_sf"/>
</dbReference>
<sequence length="360" mass="41730">MELNNKLSMSNSFNSKYHPHRRYNPLLDEWILVSPQRAKRPWQGQQEKPLTSVQNQYDPKCYLCPGNSRVNGVQNPQYEGVYVFDNDFGALLRVEVTTDKTEDVLDELLKIKPERGINRVICFSHDHSLTLPEMSVEAITKVVSIWKEEYQSLGELDYINHVQIFENKGAIMGCSNPHPHGQIWAQSSIPSEVARTQQNLKNYYYKHGTTLLSDYLQKEIGINERIILENNSFVALVPFWATWPYETMIISKRQVNSILAFTKEDQVLLAQMLKDLATKYDNIFSISFPYSAGIHQAPTDLESHEEWHFHMHFYPPLLRSGSVKKFMVGYEMLAEAQRDITPEQSAEILKKSSTIHYKNR</sequence>
<feature type="binding site" evidence="14">
    <location>
        <begin position="325"/>
        <end position="326"/>
    </location>
    <ligand>
        <name>UDP-alpha-D-glucose</name>
        <dbReference type="ChEBI" id="CHEBI:58885"/>
        <note>ligand shared between dimeric partners</note>
    </ligand>
</feature>
<evidence type="ECO:0000313" key="20">
    <source>
        <dbReference type="Proteomes" id="UP000544054"/>
    </source>
</evidence>
<keyword evidence="8 15" id="KW-0479">Metal-binding</keyword>
<feature type="binding site" description="in other chain" evidence="14">
    <location>
        <begin position="173"/>
        <end position="175"/>
    </location>
    <ligand>
        <name>UDP-alpha-D-glucose</name>
        <dbReference type="ChEBI" id="CHEBI:58885"/>
        <note>ligand shared between dimeric partners</note>
    </ligand>
</feature>
<keyword evidence="7 16" id="KW-0548">Nucleotidyltransferase</keyword>
<dbReference type="GO" id="GO:0008108">
    <property type="term" value="F:UDP-glucose:hexose-1-phosphate uridylyltransferase activity"/>
    <property type="evidence" value="ECO:0007669"/>
    <property type="project" value="UniProtKB-UniRule"/>
</dbReference>
<evidence type="ECO:0000256" key="14">
    <source>
        <dbReference type="PIRSR" id="PIRSR000808-2"/>
    </source>
</evidence>
<keyword evidence="11 16" id="KW-0119">Carbohydrate metabolism</keyword>
<feature type="binding site" evidence="15">
    <location>
        <position position="64"/>
    </location>
    <ligand>
        <name>Zn(2+)</name>
        <dbReference type="ChEBI" id="CHEBI:29105"/>
    </ligand>
</feature>
<dbReference type="EMBL" id="JABBGI010000034">
    <property type="protein sequence ID" value="NML72030.1"/>
    <property type="molecule type" value="Genomic_DNA"/>
</dbReference>
<comment type="catalytic activity">
    <reaction evidence="1 16">
        <text>alpha-D-galactose 1-phosphate + UDP-alpha-D-glucose = alpha-D-glucose 1-phosphate + UDP-alpha-D-galactose</text>
        <dbReference type="Rhea" id="RHEA:13989"/>
        <dbReference type="ChEBI" id="CHEBI:58336"/>
        <dbReference type="ChEBI" id="CHEBI:58601"/>
        <dbReference type="ChEBI" id="CHEBI:58885"/>
        <dbReference type="ChEBI" id="CHEBI:66914"/>
        <dbReference type="EC" id="2.7.7.12"/>
    </reaction>
</comment>
<feature type="binding site" description="in other chain" evidence="14">
    <location>
        <position position="70"/>
    </location>
    <ligand>
        <name>UDP-alpha-D-glucose</name>
        <dbReference type="ChEBI" id="CHEBI:58885"/>
        <note>ligand shared between dimeric partners</note>
    </ligand>
</feature>
<keyword evidence="10 16" id="KW-0299">Galactose metabolism</keyword>
<dbReference type="PANTHER" id="PTHR11943">
    <property type="entry name" value="GALACTOSE-1-PHOSPHATE URIDYLYLTRANSFERASE"/>
    <property type="match status" value="1"/>
</dbReference>
<dbReference type="Gene3D" id="3.30.428.10">
    <property type="entry name" value="HIT-like"/>
    <property type="match status" value="2"/>
</dbReference>
<accession>A0A7Y0FTP3</accession>
<dbReference type="PIRSF" id="PIRSF000808">
    <property type="entry name" value="GalT"/>
    <property type="match status" value="1"/>
</dbReference>
<gene>
    <name evidence="19" type="ORF">HHL23_19855</name>
</gene>
<evidence type="ECO:0000256" key="8">
    <source>
        <dbReference type="ARBA" id="ARBA00022723"/>
    </source>
</evidence>
<dbReference type="GO" id="GO:0008270">
    <property type="term" value="F:zinc ion binding"/>
    <property type="evidence" value="ECO:0007669"/>
    <property type="project" value="InterPro"/>
</dbReference>
<protein>
    <recommendedName>
        <fullName evidence="5 12">Galactose-1-phosphate uridylyltransferase</fullName>
        <ecNumber evidence="4 12">2.7.7.12</ecNumber>
    </recommendedName>
</protein>
<feature type="binding site" evidence="15">
    <location>
        <position position="178"/>
    </location>
    <ligand>
        <name>Zn(2+)</name>
        <dbReference type="ChEBI" id="CHEBI:29105"/>
    </ligand>
</feature>
<feature type="domain" description="Galactose-1-phosphate uridyl transferase N-terminal" evidence="17">
    <location>
        <begin position="15"/>
        <end position="190"/>
    </location>
</feature>
<dbReference type="AlphaFoldDB" id="A0A7Y0FTP3"/>
<dbReference type="NCBIfam" id="NF008724">
    <property type="entry name" value="PRK11720.1"/>
    <property type="match status" value="1"/>
</dbReference>
<feature type="binding site" description="in other chain" evidence="14">
    <location>
        <position position="337"/>
    </location>
    <ligand>
        <name>UDP-alpha-D-glucose</name>
        <dbReference type="ChEBI" id="CHEBI:58885"/>
        <note>ligand shared between dimeric partners</note>
    </ligand>
</feature>
<dbReference type="NCBIfam" id="TIGR00209">
    <property type="entry name" value="galT_1"/>
    <property type="match status" value="1"/>
</dbReference>
<evidence type="ECO:0000256" key="3">
    <source>
        <dbReference type="ARBA" id="ARBA00010951"/>
    </source>
</evidence>
<evidence type="ECO:0000259" key="18">
    <source>
        <dbReference type="Pfam" id="PF02744"/>
    </source>
</evidence>
<comment type="pathway">
    <text evidence="2 16">Carbohydrate metabolism; galactose metabolism.</text>
</comment>
<evidence type="ECO:0000256" key="2">
    <source>
        <dbReference type="ARBA" id="ARBA00004947"/>
    </source>
</evidence>
<evidence type="ECO:0000256" key="6">
    <source>
        <dbReference type="ARBA" id="ARBA00022679"/>
    </source>
</evidence>
<comment type="similarity">
    <text evidence="3 16">Belongs to the galactose-1-phosphate uridylyltransferase type 1 family.</text>
</comment>
<dbReference type="FunFam" id="3.30.428.10:FF:000002">
    <property type="entry name" value="Galactose-1-phosphate uridylyltransferase"/>
    <property type="match status" value="1"/>
</dbReference>
<evidence type="ECO:0000256" key="13">
    <source>
        <dbReference type="PIRSR" id="PIRSR000808-1"/>
    </source>
</evidence>
<dbReference type="FunFam" id="3.30.428.10:FF:000001">
    <property type="entry name" value="Galactose-1-phosphate uridylyltransferase"/>
    <property type="match status" value="1"/>
</dbReference>
<evidence type="ECO:0000256" key="4">
    <source>
        <dbReference type="ARBA" id="ARBA00012384"/>
    </source>
</evidence>
<dbReference type="InterPro" id="IPR005849">
    <property type="entry name" value="GalP_Utransf_N"/>
</dbReference>
<dbReference type="SUPFAM" id="SSF54197">
    <property type="entry name" value="HIT-like"/>
    <property type="match status" value="2"/>
</dbReference>
<dbReference type="UniPathway" id="UPA00214"/>
<dbReference type="InterPro" id="IPR005850">
    <property type="entry name" value="GalP_Utransf_C"/>
</dbReference>
<evidence type="ECO:0000256" key="1">
    <source>
        <dbReference type="ARBA" id="ARBA00001107"/>
    </source>
</evidence>
<feature type="binding site" evidence="15">
    <location>
        <position position="61"/>
    </location>
    <ligand>
        <name>Zn(2+)</name>
        <dbReference type="ChEBI" id="CHEBI:29105"/>
    </ligand>
</feature>
<feature type="binding site" description="in other chain" evidence="14">
    <location>
        <position position="182"/>
    </location>
    <ligand>
        <name>UDP-alpha-D-glucose</name>
        <dbReference type="ChEBI" id="CHEBI:58885"/>
        <note>ligand shared between dimeric partners</note>
    </ligand>
</feature>
<feature type="binding site" description="in other chain" evidence="14">
    <location>
        <position position="167"/>
    </location>
    <ligand>
        <name>UDP-alpha-D-glucose</name>
        <dbReference type="ChEBI" id="CHEBI:58885"/>
        <note>ligand shared between dimeric partners</note>
    </ligand>
</feature>
<feature type="domain" description="Galactose-1-phosphate uridyl transferase C-terminal" evidence="18">
    <location>
        <begin position="198"/>
        <end position="359"/>
    </location>
</feature>
<name>A0A7Y0FTP3_9FLAO</name>
<evidence type="ECO:0000259" key="17">
    <source>
        <dbReference type="Pfam" id="PF01087"/>
    </source>
</evidence>
<dbReference type="Pfam" id="PF01087">
    <property type="entry name" value="GalP_UDP_transf"/>
    <property type="match status" value="1"/>
</dbReference>
<dbReference type="EC" id="2.7.7.12" evidence="4 12"/>
<evidence type="ECO:0000256" key="10">
    <source>
        <dbReference type="ARBA" id="ARBA00023144"/>
    </source>
</evidence>
<reference evidence="19 20" key="1">
    <citation type="submission" date="2020-04" db="EMBL/GenBank/DDBJ databases">
        <title>Chryseobacterium sp. RP-3-3 sp. nov., isolated from Jeju soil.</title>
        <authorList>
            <person name="Dahal R.H."/>
        </authorList>
    </citation>
    <scope>NUCLEOTIDE SEQUENCE [LARGE SCALE GENOMIC DNA]</scope>
    <source>
        <strain evidence="19 20">RP-3-3</strain>
    </source>
</reference>
<keyword evidence="9 15" id="KW-0862">Zinc</keyword>